<dbReference type="Gene3D" id="1.25.40.10">
    <property type="entry name" value="Tetratricopeptide repeat domain"/>
    <property type="match status" value="1"/>
</dbReference>
<dbReference type="AlphaFoldDB" id="A0A161PUF1"/>
<feature type="transmembrane region" description="Helical" evidence="2">
    <location>
        <begin position="173"/>
        <end position="194"/>
    </location>
</feature>
<keyword evidence="2" id="KW-0472">Membrane</keyword>
<sequence>MSKLKSLSVFFLSLILPALCMAQTATSAELFKQGTQAYLAKDYAKARESFTQALDQDPNNAVVLTNLALAEFQLGKKPLAVGLLRKALTSDPELSTAEASLKFVLSQLGVREVPRQIETYESVRTKLIQPVPLSAYLILSALTFFAAGWTLISYGGRRRKAMQEETSAPGFPMVSTLLTLSFVIFTGLLALKVYDSTILRGTIIEEKVSLQTAPGDNQVAILELFGGMEVVAHQTQGDWVQITYPGSLTGWVKKASVLMTR</sequence>
<dbReference type="Proteomes" id="UP000075799">
    <property type="component" value="Unassembled WGS sequence"/>
</dbReference>
<gene>
    <name evidence="4" type="ORF">AZI87_07610</name>
</gene>
<protein>
    <submittedName>
        <fullName evidence="4">Uncharacterized protein</fullName>
    </submittedName>
</protein>
<dbReference type="EMBL" id="LUKD01000001">
    <property type="protein sequence ID" value="KYG69078.1"/>
    <property type="molecule type" value="Genomic_DNA"/>
</dbReference>
<keyword evidence="2" id="KW-0812">Transmembrane</keyword>
<feature type="signal peptide" evidence="3">
    <location>
        <begin position="1"/>
        <end position="22"/>
    </location>
</feature>
<proteinExistence type="predicted"/>
<dbReference type="SUPFAM" id="SSF48452">
    <property type="entry name" value="TPR-like"/>
    <property type="match status" value="1"/>
</dbReference>
<evidence type="ECO:0000256" key="2">
    <source>
        <dbReference type="SAM" id="Phobius"/>
    </source>
</evidence>
<keyword evidence="3" id="KW-0732">Signal</keyword>
<dbReference type="InterPro" id="IPR011990">
    <property type="entry name" value="TPR-like_helical_dom_sf"/>
</dbReference>
<dbReference type="PROSITE" id="PS50005">
    <property type="entry name" value="TPR"/>
    <property type="match status" value="1"/>
</dbReference>
<accession>A0A161PUF1</accession>
<name>A0A161PUF1_BDEBC</name>
<evidence type="ECO:0000256" key="3">
    <source>
        <dbReference type="SAM" id="SignalP"/>
    </source>
</evidence>
<evidence type="ECO:0000313" key="4">
    <source>
        <dbReference type="EMBL" id="KYG69078.1"/>
    </source>
</evidence>
<dbReference type="Pfam" id="PF14559">
    <property type="entry name" value="TPR_19"/>
    <property type="match status" value="1"/>
</dbReference>
<dbReference type="OrthoDB" id="5292393at2"/>
<organism evidence="4 5">
    <name type="scientific">Bdellovibrio bacteriovorus</name>
    <dbReference type="NCBI Taxonomy" id="959"/>
    <lineage>
        <taxon>Bacteria</taxon>
        <taxon>Pseudomonadati</taxon>
        <taxon>Bdellovibrionota</taxon>
        <taxon>Bdellovibrionia</taxon>
        <taxon>Bdellovibrionales</taxon>
        <taxon>Pseudobdellovibrionaceae</taxon>
        <taxon>Bdellovibrio</taxon>
    </lineage>
</organism>
<reference evidence="4 5" key="1">
    <citation type="submission" date="2016-03" db="EMBL/GenBank/DDBJ databases">
        <authorList>
            <person name="Ploux O."/>
        </authorList>
    </citation>
    <scope>NUCLEOTIDE SEQUENCE [LARGE SCALE GENOMIC DNA]</scope>
    <source>
        <strain evidence="4 5">EC13</strain>
    </source>
</reference>
<dbReference type="SMART" id="SM00028">
    <property type="entry name" value="TPR"/>
    <property type="match status" value="2"/>
</dbReference>
<feature type="chain" id="PRO_5007825554" evidence="3">
    <location>
        <begin position="23"/>
        <end position="261"/>
    </location>
</feature>
<feature type="transmembrane region" description="Helical" evidence="2">
    <location>
        <begin position="133"/>
        <end position="152"/>
    </location>
</feature>
<feature type="repeat" description="TPR" evidence="1">
    <location>
        <begin position="27"/>
        <end position="60"/>
    </location>
</feature>
<comment type="caution">
    <text evidence="4">The sequence shown here is derived from an EMBL/GenBank/DDBJ whole genome shotgun (WGS) entry which is preliminary data.</text>
</comment>
<evidence type="ECO:0000313" key="5">
    <source>
        <dbReference type="Proteomes" id="UP000075799"/>
    </source>
</evidence>
<dbReference type="RefSeq" id="WP_063205950.1">
    <property type="nucleotide sequence ID" value="NZ_LUKD01000001.1"/>
</dbReference>
<dbReference type="InterPro" id="IPR019734">
    <property type="entry name" value="TPR_rpt"/>
</dbReference>
<keyword evidence="2" id="KW-1133">Transmembrane helix</keyword>
<keyword evidence="1" id="KW-0802">TPR repeat</keyword>
<evidence type="ECO:0000256" key="1">
    <source>
        <dbReference type="PROSITE-ProRule" id="PRU00339"/>
    </source>
</evidence>